<dbReference type="GO" id="GO:0016872">
    <property type="term" value="F:intramolecular lyase activity"/>
    <property type="evidence" value="ECO:0007669"/>
    <property type="project" value="InterPro"/>
</dbReference>
<dbReference type="GO" id="GO:0045436">
    <property type="term" value="F:lycopene beta cyclase activity"/>
    <property type="evidence" value="ECO:0007669"/>
    <property type="project" value="UniProtKB-ARBA"/>
</dbReference>
<reference evidence="21" key="2">
    <citation type="submission" date="2023-07" db="EMBL/GenBank/DDBJ databases">
        <authorList>
            <consortium name="Lawrence Berkeley National Laboratory"/>
            <person name="Haridas S."/>
            <person name="Hensen N."/>
            <person name="Bonometti L."/>
            <person name="Westerberg I."/>
            <person name="Brannstrom I.O."/>
            <person name="Guillou S."/>
            <person name="Cros-Aarteil S."/>
            <person name="Calhoun S."/>
            <person name="Kuo A."/>
            <person name="Mondo S."/>
            <person name="Pangilinan J."/>
            <person name="Riley R."/>
            <person name="LaButti K."/>
            <person name="Andreopoulos B."/>
            <person name="Lipzen A."/>
            <person name="Chen C."/>
            <person name="Yanf M."/>
            <person name="Daum C."/>
            <person name="Ng V."/>
            <person name="Clum A."/>
            <person name="Steindorff A."/>
            <person name="Ohm R."/>
            <person name="Martin F."/>
            <person name="Silar P."/>
            <person name="Natvig D."/>
            <person name="Lalanne C."/>
            <person name="Gautier V."/>
            <person name="Ament-velasquez S.L."/>
            <person name="Kruys A."/>
            <person name="Hutchinson M.I."/>
            <person name="Powell A.J."/>
            <person name="Barry K."/>
            <person name="Miller A.N."/>
            <person name="Grigoriev I.V."/>
            <person name="Debuchy R."/>
            <person name="Gladieux P."/>
            <person name="Thoren M.H."/>
            <person name="Johannesson H."/>
        </authorList>
    </citation>
    <scope>NUCLEOTIDE SEQUENCE</scope>
    <source>
        <strain evidence="21">FGSC 1904</strain>
    </source>
</reference>
<dbReference type="Pfam" id="PF00494">
    <property type="entry name" value="SQS_PSY"/>
    <property type="match status" value="1"/>
</dbReference>
<evidence type="ECO:0000313" key="21">
    <source>
        <dbReference type="EMBL" id="KAK3395589.1"/>
    </source>
</evidence>
<keyword evidence="22" id="KW-1185">Reference proteome</keyword>
<dbReference type="InterPro" id="IPR019845">
    <property type="entry name" value="Squalene/phytoene_synthase_CS"/>
</dbReference>
<evidence type="ECO:0000256" key="18">
    <source>
        <dbReference type="ARBA" id="ARBA00029335"/>
    </source>
</evidence>
<evidence type="ECO:0000313" key="22">
    <source>
        <dbReference type="Proteomes" id="UP001281003"/>
    </source>
</evidence>
<comment type="catalytic activity">
    <reaction evidence="1">
        <text>2 (2E,6E,10E)-geranylgeranyl diphosphate = 15-cis-phytoene + 2 diphosphate</text>
        <dbReference type="Rhea" id="RHEA:34475"/>
        <dbReference type="ChEBI" id="CHEBI:27787"/>
        <dbReference type="ChEBI" id="CHEBI:33019"/>
        <dbReference type="ChEBI" id="CHEBI:58756"/>
        <dbReference type="EC" id="2.5.1.32"/>
    </reaction>
</comment>
<keyword evidence="14 19" id="KW-0472">Membrane</keyword>
<evidence type="ECO:0000256" key="11">
    <source>
        <dbReference type="ARBA" id="ARBA00022692"/>
    </source>
</evidence>
<dbReference type="InterPro" id="IPR017825">
    <property type="entry name" value="Lycopene_cyclase_dom"/>
</dbReference>
<dbReference type="GO" id="GO:0051996">
    <property type="term" value="F:squalene synthase [NAD(P)H] activity"/>
    <property type="evidence" value="ECO:0007669"/>
    <property type="project" value="InterPro"/>
</dbReference>
<evidence type="ECO:0000256" key="9">
    <source>
        <dbReference type="ARBA" id="ARBA00018909"/>
    </source>
</evidence>
<gene>
    <name evidence="21" type="ORF">B0T20DRAFT_359292</name>
</gene>
<comment type="catalytic activity">
    <reaction evidence="18">
        <text>all-trans-lycopene = gamma-carotene</text>
        <dbReference type="Rhea" id="RHEA:32219"/>
        <dbReference type="ChEBI" id="CHEBI:15948"/>
        <dbReference type="ChEBI" id="CHEBI:27740"/>
        <dbReference type="EC" id="5.5.1.19"/>
    </reaction>
</comment>
<sequence length="603" mass="68971">MYDYAFVHLKFTIPLAILLTAIAYPILNRIHVIQTGCLIFIAFTAALPWDAYLIEQKVWSYPPEAIVGPRLLGIPFEELFFFVIQTYITALVYILFNKPVLHALHLNNQRNPPAWMRVVKVAGQVILVALSVWGWKAAQINQETTYLGLILVWACPFLLAIWTLAGRFILSLPWFATVLPVALPTFYLWAVDELALHRGTWSIGSGTKLEYCLFGKLDIEEATFFLVTNMLIVSGMAVFDQYLAVIYAFPTLFPKVNRYPTPLMLVQSRLVNTAKYDLERIEGLREAVERLRLKSRSFYLANSLFSGRLRIDLILLYSFCRLADDLVDDAKSRLEVLSWTAKLNHFLDLHYGDSEATEDPKLKAERIDAYIKEAFPPFAYQALHLLPTHILPPKPLYELIKGFEMDSQFTFHGQSDSTDLKYPIADDKDLETYAIRVAGTVGELCIALIIHHCLPNMSDTQKRRLESAACRMGIALQYVNIARDILVDARIGRVYLPTTWLKEEGLSHKMVLENPEGPAVIEKMRRRLLDNAFELYREARPEMQRIPAEARGPMIGAVENYMEIGRVLGEKEEKGQVFVRKEGRATVPKQRRLRTLLKALYEP</sequence>
<proteinExistence type="inferred from homology"/>
<comment type="pathway">
    <text evidence="3">Carotenoid biosynthesis; beta-carotene biosynthesis.</text>
</comment>
<feature type="transmembrane region" description="Helical" evidence="19">
    <location>
        <begin position="172"/>
        <end position="190"/>
    </location>
</feature>
<evidence type="ECO:0000256" key="3">
    <source>
        <dbReference type="ARBA" id="ARBA00005089"/>
    </source>
</evidence>
<dbReference type="Proteomes" id="UP001281003">
    <property type="component" value="Unassembled WGS sequence"/>
</dbReference>
<comment type="pathway">
    <text evidence="4">Carotenoid biosynthesis; phytoene biosynthesis; all-trans-phytoene from geranylgeranyl diphosphate: step 1/1.</text>
</comment>
<dbReference type="SFLD" id="SFLDG01212">
    <property type="entry name" value="Phytoene_synthase_like"/>
    <property type="match status" value="1"/>
</dbReference>
<dbReference type="AlphaFoldDB" id="A0AAE0U9L7"/>
<evidence type="ECO:0000256" key="8">
    <source>
        <dbReference type="ARBA" id="ARBA00012396"/>
    </source>
</evidence>
<evidence type="ECO:0000256" key="6">
    <source>
        <dbReference type="ARBA" id="ARBA00008406"/>
    </source>
</evidence>
<comment type="similarity">
    <text evidence="6">In the C-terminal section; belongs to the phytoene/squalene synthase family.</text>
</comment>
<keyword evidence="16" id="KW-0511">Multifunctional enzyme</keyword>
<dbReference type="NCBIfam" id="TIGR03462">
    <property type="entry name" value="CarR_dom_SF"/>
    <property type="match status" value="2"/>
</dbReference>
<feature type="transmembrane region" description="Helical" evidence="19">
    <location>
        <begin position="224"/>
        <end position="249"/>
    </location>
</feature>
<evidence type="ECO:0000256" key="15">
    <source>
        <dbReference type="ARBA" id="ARBA00023235"/>
    </source>
</evidence>
<feature type="domain" description="Lycopene cyclase" evidence="20">
    <location>
        <begin position="10"/>
        <end position="94"/>
    </location>
</feature>
<evidence type="ECO:0000256" key="7">
    <source>
        <dbReference type="ARBA" id="ARBA00012242"/>
    </source>
</evidence>
<comment type="subcellular location">
    <subcellularLocation>
        <location evidence="2">Membrane</location>
        <topology evidence="2">Multi-pass membrane protein</topology>
    </subcellularLocation>
</comment>
<keyword evidence="12" id="KW-0125">Carotenoid biosynthesis</keyword>
<dbReference type="CDD" id="cd00683">
    <property type="entry name" value="Trans_IPPS_HH"/>
    <property type="match status" value="1"/>
</dbReference>
<comment type="catalytic activity">
    <reaction evidence="17">
        <text>gamma-carotene = all-trans-beta-carotene</text>
        <dbReference type="Rhea" id="RHEA:32239"/>
        <dbReference type="ChEBI" id="CHEBI:17579"/>
        <dbReference type="ChEBI" id="CHEBI:27740"/>
        <dbReference type="EC" id="5.5.1.19"/>
    </reaction>
</comment>
<protein>
    <recommendedName>
        <fullName evidence="9">Bifunctional lycopene cyclase/phytoene synthase</fullName>
        <ecNumber evidence="8">2.5.1.32</ecNumber>
        <ecNumber evidence="7">5.5.1.19</ecNumber>
    </recommendedName>
</protein>
<dbReference type="PROSITE" id="PS01045">
    <property type="entry name" value="SQUALEN_PHYTOEN_SYN_2"/>
    <property type="match status" value="1"/>
</dbReference>
<dbReference type="EMBL" id="JAUTDP010000010">
    <property type="protein sequence ID" value="KAK3395589.1"/>
    <property type="molecule type" value="Genomic_DNA"/>
</dbReference>
<evidence type="ECO:0000256" key="17">
    <source>
        <dbReference type="ARBA" id="ARBA00029313"/>
    </source>
</evidence>
<comment type="caution">
    <text evidence="21">The sequence shown here is derived from an EMBL/GenBank/DDBJ whole genome shotgun (WGS) entry which is preliminary data.</text>
</comment>
<evidence type="ECO:0000256" key="13">
    <source>
        <dbReference type="ARBA" id="ARBA00022989"/>
    </source>
</evidence>
<dbReference type="PANTHER" id="PTHR31480">
    <property type="entry name" value="BIFUNCTIONAL LYCOPENE CYCLASE/PHYTOENE SYNTHASE"/>
    <property type="match status" value="1"/>
</dbReference>
<comment type="similarity">
    <text evidence="5">In the N-terminal section; belongs to the lycopene beta-cyclase family.</text>
</comment>
<dbReference type="InterPro" id="IPR008949">
    <property type="entry name" value="Isoprenoid_synthase_dom_sf"/>
</dbReference>
<keyword evidence="11 19" id="KW-0812">Transmembrane</keyword>
<dbReference type="GO" id="GO:0004311">
    <property type="term" value="F:geranylgeranyl diphosphate synthase activity"/>
    <property type="evidence" value="ECO:0007669"/>
    <property type="project" value="InterPro"/>
</dbReference>
<evidence type="ECO:0000256" key="16">
    <source>
        <dbReference type="ARBA" id="ARBA00023268"/>
    </source>
</evidence>
<dbReference type="PROSITE" id="PS01044">
    <property type="entry name" value="SQUALEN_PHYTOEN_SYN_1"/>
    <property type="match status" value="1"/>
</dbReference>
<keyword evidence="10" id="KW-0808">Transferase</keyword>
<dbReference type="SFLD" id="SFLDG01018">
    <property type="entry name" value="Squalene/Phytoene_Synthase_Lik"/>
    <property type="match status" value="1"/>
</dbReference>
<evidence type="ECO:0000259" key="20">
    <source>
        <dbReference type="Pfam" id="PF18916"/>
    </source>
</evidence>
<dbReference type="EC" id="5.5.1.19" evidence="7"/>
<keyword evidence="13 19" id="KW-1133">Transmembrane helix</keyword>
<dbReference type="GO" id="GO:0016117">
    <property type="term" value="P:carotenoid biosynthetic process"/>
    <property type="evidence" value="ECO:0007669"/>
    <property type="project" value="UniProtKB-KW"/>
</dbReference>
<dbReference type="InterPro" id="IPR002060">
    <property type="entry name" value="Squ/phyt_synthse"/>
</dbReference>
<evidence type="ECO:0000256" key="2">
    <source>
        <dbReference type="ARBA" id="ARBA00004141"/>
    </source>
</evidence>
<evidence type="ECO:0000256" key="19">
    <source>
        <dbReference type="SAM" id="Phobius"/>
    </source>
</evidence>
<dbReference type="EC" id="2.5.1.32" evidence="8"/>
<accession>A0AAE0U9L7</accession>
<evidence type="ECO:0000256" key="1">
    <source>
        <dbReference type="ARBA" id="ARBA00001805"/>
    </source>
</evidence>
<feature type="transmembrane region" description="Helical" evidence="19">
    <location>
        <begin position="79"/>
        <end position="96"/>
    </location>
</feature>
<organism evidence="21 22">
    <name type="scientific">Sordaria brevicollis</name>
    <dbReference type="NCBI Taxonomy" id="83679"/>
    <lineage>
        <taxon>Eukaryota</taxon>
        <taxon>Fungi</taxon>
        <taxon>Dikarya</taxon>
        <taxon>Ascomycota</taxon>
        <taxon>Pezizomycotina</taxon>
        <taxon>Sordariomycetes</taxon>
        <taxon>Sordariomycetidae</taxon>
        <taxon>Sordariales</taxon>
        <taxon>Sordariaceae</taxon>
        <taxon>Sordaria</taxon>
    </lineage>
</organism>
<reference evidence="21" key="1">
    <citation type="journal article" date="2023" name="Mol. Phylogenet. Evol.">
        <title>Genome-scale phylogeny and comparative genomics of the fungal order Sordariales.</title>
        <authorList>
            <person name="Hensen N."/>
            <person name="Bonometti L."/>
            <person name="Westerberg I."/>
            <person name="Brannstrom I.O."/>
            <person name="Guillou S."/>
            <person name="Cros-Aarteil S."/>
            <person name="Calhoun S."/>
            <person name="Haridas S."/>
            <person name="Kuo A."/>
            <person name="Mondo S."/>
            <person name="Pangilinan J."/>
            <person name="Riley R."/>
            <person name="LaButti K."/>
            <person name="Andreopoulos B."/>
            <person name="Lipzen A."/>
            <person name="Chen C."/>
            <person name="Yan M."/>
            <person name="Daum C."/>
            <person name="Ng V."/>
            <person name="Clum A."/>
            <person name="Steindorff A."/>
            <person name="Ohm R.A."/>
            <person name="Martin F."/>
            <person name="Silar P."/>
            <person name="Natvig D.O."/>
            <person name="Lalanne C."/>
            <person name="Gautier V."/>
            <person name="Ament-Velasquez S.L."/>
            <person name="Kruys A."/>
            <person name="Hutchinson M.I."/>
            <person name="Powell A.J."/>
            <person name="Barry K."/>
            <person name="Miller A.N."/>
            <person name="Grigoriev I.V."/>
            <person name="Debuchy R."/>
            <person name="Gladieux P."/>
            <person name="Hiltunen Thoren M."/>
            <person name="Johannesson H."/>
        </authorList>
    </citation>
    <scope>NUCLEOTIDE SEQUENCE</scope>
    <source>
        <strain evidence="21">FGSC 1904</strain>
    </source>
</reference>
<feature type="transmembrane region" description="Helical" evidence="19">
    <location>
        <begin position="36"/>
        <end position="54"/>
    </location>
</feature>
<dbReference type="GO" id="GO:0016020">
    <property type="term" value="C:membrane"/>
    <property type="evidence" value="ECO:0007669"/>
    <property type="project" value="UniProtKB-SubCell"/>
</dbReference>
<evidence type="ECO:0000256" key="4">
    <source>
        <dbReference type="ARBA" id="ARBA00005172"/>
    </source>
</evidence>
<dbReference type="SUPFAM" id="SSF48576">
    <property type="entry name" value="Terpenoid synthases"/>
    <property type="match status" value="1"/>
</dbReference>
<evidence type="ECO:0000256" key="12">
    <source>
        <dbReference type="ARBA" id="ARBA00022746"/>
    </source>
</evidence>
<dbReference type="Pfam" id="PF18916">
    <property type="entry name" value="Lycopene_cyc"/>
    <property type="match status" value="1"/>
</dbReference>
<name>A0AAE0U9L7_SORBR</name>
<dbReference type="SFLD" id="SFLDS00005">
    <property type="entry name" value="Isoprenoid_Synthase_Type_I"/>
    <property type="match status" value="1"/>
</dbReference>
<dbReference type="Gene3D" id="1.10.600.10">
    <property type="entry name" value="Farnesyl Diphosphate Synthase"/>
    <property type="match status" value="1"/>
</dbReference>
<evidence type="ECO:0000256" key="10">
    <source>
        <dbReference type="ARBA" id="ARBA00022679"/>
    </source>
</evidence>
<keyword evidence="15" id="KW-0413">Isomerase</keyword>
<evidence type="ECO:0000256" key="5">
    <source>
        <dbReference type="ARBA" id="ARBA00008247"/>
    </source>
</evidence>
<feature type="transmembrane region" description="Helical" evidence="19">
    <location>
        <begin position="6"/>
        <end position="24"/>
    </location>
</feature>
<dbReference type="InterPro" id="IPR044843">
    <property type="entry name" value="Trans_IPPS_bact-type"/>
</dbReference>
<evidence type="ECO:0000256" key="14">
    <source>
        <dbReference type="ARBA" id="ARBA00023136"/>
    </source>
</evidence>
<feature type="transmembrane region" description="Helical" evidence="19">
    <location>
        <begin position="147"/>
        <end position="165"/>
    </location>
</feature>
<dbReference type="InterPro" id="IPR033904">
    <property type="entry name" value="Trans_IPPS_HH"/>
</dbReference>
<dbReference type="FunFam" id="1.10.600.10:FF:000018">
    <property type="entry name" value="Probable geranylgeranyl-diphosphate geranylgeranyltransferase (AL-2)"/>
    <property type="match status" value="1"/>
</dbReference>